<reference evidence="2 3" key="1">
    <citation type="submission" date="2021-07" db="EMBL/GenBank/DDBJ databases">
        <title>Genome data of Colletotrichum spaethianum.</title>
        <authorList>
            <person name="Utami Y.D."/>
            <person name="Hiruma K."/>
        </authorList>
    </citation>
    <scope>NUCLEOTIDE SEQUENCE [LARGE SCALE GENOMIC DNA]</scope>
    <source>
        <strain evidence="2 3">MAFF 242679</strain>
    </source>
</reference>
<dbReference type="Proteomes" id="UP001055172">
    <property type="component" value="Unassembled WGS sequence"/>
</dbReference>
<feature type="compositionally biased region" description="Polar residues" evidence="1">
    <location>
        <begin position="65"/>
        <end position="80"/>
    </location>
</feature>
<evidence type="ECO:0000256" key="1">
    <source>
        <dbReference type="SAM" id="MobiDB-lite"/>
    </source>
</evidence>
<protein>
    <submittedName>
        <fullName evidence="2">Uncharacterized protein</fullName>
    </submittedName>
</protein>
<feature type="region of interest" description="Disordered" evidence="1">
    <location>
        <begin position="64"/>
        <end position="96"/>
    </location>
</feature>
<dbReference type="AlphaFoldDB" id="A0AA37LQD7"/>
<organism evidence="2 3">
    <name type="scientific">Colletotrichum liriopes</name>
    <dbReference type="NCBI Taxonomy" id="708192"/>
    <lineage>
        <taxon>Eukaryota</taxon>
        <taxon>Fungi</taxon>
        <taxon>Dikarya</taxon>
        <taxon>Ascomycota</taxon>
        <taxon>Pezizomycotina</taxon>
        <taxon>Sordariomycetes</taxon>
        <taxon>Hypocreomycetidae</taxon>
        <taxon>Glomerellales</taxon>
        <taxon>Glomerellaceae</taxon>
        <taxon>Colletotrichum</taxon>
        <taxon>Colletotrichum spaethianum species complex</taxon>
    </lineage>
</organism>
<proteinExistence type="predicted"/>
<name>A0AA37LQD7_9PEZI</name>
<keyword evidence="3" id="KW-1185">Reference proteome</keyword>
<gene>
    <name evidence="2" type="ORF">ColLi_03160</name>
</gene>
<evidence type="ECO:0000313" key="2">
    <source>
        <dbReference type="EMBL" id="GJC80322.1"/>
    </source>
</evidence>
<sequence length="96" mass="10274">MDDCYDFVAFVSKGRKRRARGRVGKRRAILTPTARDTSPETRLSPHPSLGPPWCIRLAALIAPQATGNAGTPPSRSTNASPAREEPASTVSTRAST</sequence>
<comment type="caution">
    <text evidence="2">The sequence shown here is derived from an EMBL/GenBank/DDBJ whole genome shotgun (WGS) entry which is preliminary data.</text>
</comment>
<accession>A0AA37LQD7</accession>
<feature type="region of interest" description="Disordered" evidence="1">
    <location>
        <begin position="28"/>
        <end position="49"/>
    </location>
</feature>
<evidence type="ECO:0000313" key="3">
    <source>
        <dbReference type="Proteomes" id="UP001055172"/>
    </source>
</evidence>
<dbReference type="EMBL" id="BPPX01000005">
    <property type="protein sequence ID" value="GJC80322.1"/>
    <property type="molecule type" value="Genomic_DNA"/>
</dbReference>